<feature type="binding site" evidence="3">
    <location>
        <position position="233"/>
    </location>
    <ligand>
        <name>substrate</name>
    </ligand>
</feature>
<evidence type="ECO:0000256" key="3">
    <source>
        <dbReference type="PIRSR" id="PIRSR039026-2"/>
    </source>
</evidence>
<dbReference type="GO" id="GO:0055085">
    <property type="term" value="P:transmembrane transport"/>
    <property type="evidence" value="ECO:0007669"/>
    <property type="project" value="InterPro"/>
</dbReference>
<dbReference type="InterPro" id="IPR018389">
    <property type="entry name" value="DctP_fam"/>
</dbReference>
<dbReference type="Pfam" id="PF03480">
    <property type="entry name" value="DctP"/>
    <property type="match status" value="1"/>
</dbReference>
<gene>
    <name evidence="5" type="ORF">FQP86_04490</name>
</gene>
<dbReference type="STRING" id="553385.GCA_000591415_02925"/>
<dbReference type="AlphaFoldDB" id="A0A558HV38"/>
<accession>A0A558HV38</accession>
<feature type="binding site" evidence="2">
    <location>
        <position position="196"/>
    </location>
    <ligand>
        <name>substrate</name>
    </ligand>
</feature>
<dbReference type="PIRSF" id="PIRSF039026">
    <property type="entry name" value="SiaP"/>
    <property type="match status" value="1"/>
</dbReference>
<feature type="binding site" evidence="3">
    <location>
        <position position="234"/>
    </location>
    <ligand>
        <name>Na(+)</name>
        <dbReference type="ChEBI" id="CHEBI:29101"/>
    </ligand>
</feature>
<comment type="caution">
    <text evidence="5">The sequence shown here is derived from an EMBL/GenBank/DDBJ whole genome shotgun (WGS) entry which is preliminary data.</text>
</comment>
<dbReference type="Proteomes" id="UP000319941">
    <property type="component" value="Unassembled WGS sequence"/>
</dbReference>
<name>A0A558HV38_9GAMM</name>
<dbReference type="NCBIfam" id="NF037995">
    <property type="entry name" value="TRAP_S1"/>
    <property type="match status" value="1"/>
</dbReference>
<dbReference type="PANTHER" id="PTHR33376:SF5">
    <property type="entry name" value="EXTRACYTOPLASMIC SOLUTE RECEPTOR PROTEIN"/>
    <property type="match status" value="1"/>
</dbReference>
<evidence type="ECO:0000313" key="6">
    <source>
        <dbReference type="Proteomes" id="UP000319941"/>
    </source>
</evidence>
<dbReference type="CDD" id="cd13604">
    <property type="entry name" value="PBP2_TRAP_ketoacid_lactate_like"/>
    <property type="match status" value="1"/>
</dbReference>
<dbReference type="EMBL" id="VNFH01000002">
    <property type="protein sequence ID" value="TVU72984.1"/>
    <property type="molecule type" value="Genomic_DNA"/>
</dbReference>
<proteinExistence type="predicted"/>
<keyword evidence="3" id="KW-0479">Metal-binding</keyword>
<evidence type="ECO:0000256" key="2">
    <source>
        <dbReference type="PIRSR" id="PIRSR039026-1"/>
    </source>
</evidence>
<dbReference type="InterPro" id="IPR038404">
    <property type="entry name" value="TRAP_DctP_sf"/>
</dbReference>
<protein>
    <submittedName>
        <fullName evidence="5">TRAP transporter substrate-binding protein</fullName>
    </submittedName>
</protein>
<dbReference type="OrthoDB" id="9769667at2"/>
<reference evidence="5 6" key="1">
    <citation type="submission" date="2019-07" db="EMBL/GenBank/DDBJ databases">
        <title>Diversity of Bacteria from Kongsfjorden, Arctic.</title>
        <authorList>
            <person name="Yu Y."/>
        </authorList>
    </citation>
    <scope>NUCLEOTIDE SEQUENCE [LARGE SCALE GENOMIC DNA]</scope>
    <source>
        <strain evidence="5 6">SM1923</strain>
    </source>
</reference>
<dbReference type="GO" id="GO:0031317">
    <property type="term" value="C:tripartite ATP-independent periplasmic transporter complex"/>
    <property type="evidence" value="ECO:0007669"/>
    <property type="project" value="InterPro"/>
</dbReference>
<evidence type="ECO:0000256" key="4">
    <source>
        <dbReference type="SAM" id="MobiDB-lite"/>
    </source>
</evidence>
<feature type="binding site" evidence="2">
    <location>
        <position position="175"/>
    </location>
    <ligand>
        <name>substrate</name>
    </ligand>
</feature>
<dbReference type="Gene3D" id="3.40.190.10">
    <property type="entry name" value="Periplasmic binding protein-like II"/>
    <property type="match status" value="1"/>
</dbReference>
<evidence type="ECO:0000313" key="5">
    <source>
        <dbReference type="EMBL" id="TVU72984.1"/>
    </source>
</evidence>
<keyword evidence="1" id="KW-0732">Signal</keyword>
<dbReference type="Gene3D" id="3.40.190.170">
    <property type="entry name" value="Bacterial extracellular solute-binding protein, family 7"/>
    <property type="match status" value="1"/>
</dbReference>
<dbReference type="GO" id="GO:0046872">
    <property type="term" value="F:metal ion binding"/>
    <property type="evidence" value="ECO:0007669"/>
    <property type="project" value="UniProtKB-KW"/>
</dbReference>
<dbReference type="InterPro" id="IPR026289">
    <property type="entry name" value="SBP_TakP-like"/>
</dbReference>
<evidence type="ECO:0000256" key="1">
    <source>
        <dbReference type="ARBA" id="ARBA00022729"/>
    </source>
</evidence>
<feature type="compositionally biased region" description="Polar residues" evidence="4">
    <location>
        <begin position="7"/>
        <end position="18"/>
    </location>
</feature>
<dbReference type="PANTHER" id="PTHR33376">
    <property type="match status" value="1"/>
</dbReference>
<organism evidence="5 6">
    <name type="scientific">Cobetia crustatorum</name>
    <dbReference type="NCBI Taxonomy" id="553385"/>
    <lineage>
        <taxon>Bacteria</taxon>
        <taxon>Pseudomonadati</taxon>
        <taxon>Pseudomonadota</taxon>
        <taxon>Gammaproteobacteria</taxon>
        <taxon>Oceanospirillales</taxon>
        <taxon>Halomonadaceae</taxon>
        <taxon>Cobetia</taxon>
    </lineage>
</organism>
<feature type="binding site" evidence="3">
    <location>
        <position position="259"/>
    </location>
    <ligand>
        <name>substrate</name>
    </ligand>
</feature>
<sequence length="383" mass="41805">MPHQSEHLQSSTTVTSAESPAPRRLRLGTAIAAAVAATTLMVAVPAQAEGPKKLDVASTFSTKNFLGAGAVRLAEELKTATGGAVSLRVHEPGDLVPAFEVFNSVSSGAIQAGWDWMGYWAGTVPITNLYGALPFGPSPEAFMSWMWAGEGTELVQAAYDPYGVKVLPCFISPQETGGWYNKEINTPEDFNGLSMRISGLGAKVLNKLGASTQLVPGSEIYLALERGRVDATEFSVPQVDQAMGFNEVAKYYYFPGWHQSASWFSLLVNQEVWDSYSDERKAQFQTACRATLQWAMAEAPPAQVKAIHELEAKGVQVKRFPEPVMTALQKAWAEVLEEEKKTNPDFAKAYDSLMKHAALIDEWYKLQAMPQPMAMKADEDASQ</sequence>
<keyword evidence="6" id="KW-1185">Reference proteome</keyword>
<feature type="region of interest" description="Disordered" evidence="4">
    <location>
        <begin position="1"/>
        <end position="21"/>
    </location>
</feature>